<dbReference type="EMBL" id="VLTM01000039">
    <property type="protein sequence ID" value="KAA0160967.1"/>
    <property type="molecule type" value="Genomic_DNA"/>
</dbReference>
<dbReference type="InterPro" id="IPR029044">
    <property type="entry name" value="Nucleotide-diphossugar_trans"/>
</dbReference>
<dbReference type="SUPFAM" id="SSF53448">
    <property type="entry name" value="Nucleotide-diphospho-sugar transferases"/>
    <property type="match status" value="1"/>
</dbReference>
<protein>
    <recommendedName>
        <fullName evidence="2">Glycosyltransferase 2-like domain-containing protein</fullName>
    </recommendedName>
</protein>
<dbReference type="PANTHER" id="PTHR22916:SF3">
    <property type="entry name" value="UDP-GLCNAC:BETAGAL BETA-1,3-N-ACETYLGLUCOSAMINYLTRANSFERASE-LIKE PROTEIN 1"/>
    <property type="match status" value="1"/>
</dbReference>
<dbReference type="Gene3D" id="3.90.550.10">
    <property type="entry name" value="Spore Coat Polysaccharide Biosynthesis Protein SpsA, Chain A"/>
    <property type="match status" value="1"/>
</dbReference>
<evidence type="ECO:0000259" key="2">
    <source>
        <dbReference type="Pfam" id="PF00535"/>
    </source>
</evidence>
<dbReference type="InterPro" id="IPR001173">
    <property type="entry name" value="Glyco_trans_2-like"/>
</dbReference>
<comment type="caution">
    <text evidence="3">The sequence shown here is derived from an EMBL/GenBank/DDBJ whole genome shotgun (WGS) entry which is preliminary data.</text>
</comment>
<dbReference type="GO" id="GO:0016758">
    <property type="term" value="F:hexosyltransferase activity"/>
    <property type="evidence" value="ECO:0007669"/>
    <property type="project" value="UniProtKB-ARBA"/>
</dbReference>
<dbReference type="Proteomes" id="UP000325113">
    <property type="component" value="Unassembled WGS sequence"/>
</dbReference>
<evidence type="ECO:0000256" key="1">
    <source>
        <dbReference type="SAM" id="MobiDB-lite"/>
    </source>
</evidence>
<sequence>MEGTSVARDILVSVIIPVHNSSAYLDECLESVAAQTHRPVQVVAFDDCSTDDSLSKLAEWKARIDRLDGMACVVLSGAAQGQTRARGAGFGRNRCVEASSGSVLAMLDSDDAMEPRRLELQLELLLAEEAKGGAVALPVSAWGPGEAAAASATAPAPQPGAAANGASSSSSSSSSAPCAAASDDARAASPPLVLVGAQVTRVPAGSTAKYTAWINEMPAAELWLQQYREVTLVQPTWMLRRAAFLAAGGYGVEALPPSEAPSAAAAEAAAAGAIHRPFPTRACIDPGLCLPGAVRAASLRVLCAGIAAFNRFAAAHFDTRLKEAAAPAGAGRRARGRKQRKRGRPGPEGEPESKRAASGDEAGPAQAPPPAAADAAAADAAAADAGGVKLAAAVQAAADTAGASGGGSAPGPTGTAGDAAATPAAGSVGANAGAGAGTGTGTGAAAALRKRSARVQFPEDLLFVHCLWAAGGRPARVDEPLVRYRCTPGSVSWNIPRRALLAVKAAAFEVRELGLPGPLGAEGVGGGHGWEQLTPESQARAVECAARAAAEAAAPARPLAGGFSVWSAGRDGSQFMASLSPEALALVRCAGDVDPKKIEARFVAVTPGFQPGAAVVKVPVIPVAEMEAPVVTCVVLTSGSEFEKGLGAWMRARGALRGADVIHMA</sequence>
<dbReference type="PANTHER" id="PTHR22916">
    <property type="entry name" value="GLYCOSYLTRANSFERASE"/>
    <property type="match status" value="1"/>
</dbReference>
<dbReference type="Pfam" id="PF00535">
    <property type="entry name" value="Glycos_transf_2"/>
    <property type="match status" value="1"/>
</dbReference>
<dbReference type="AlphaFoldDB" id="A0A5A8D8I4"/>
<feature type="compositionally biased region" description="Basic residues" evidence="1">
    <location>
        <begin position="332"/>
        <end position="344"/>
    </location>
</feature>
<feature type="region of interest" description="Disordered" evidence="1">
    <location>
        <begin position="150"/>
        <end position="178"/>
    </location>
</feature>
<feature type="compositionally biased region" description="Low complexity" evidence="1">
    <location>
        <begin position="410"/>
        <end position="420"/>
    </location>
</feature>
<proteinExistence type="predicted"/>
<name>A0A5A8D8I4_CAFRO</name>
<gene>
    <name evidence="3" type="ORF">FNF31_04039</name>
</gene>
<evidence type="ECO:0000313" key="3">
    <source>
        <dbReference type="EMBL" id="KAA0160967.1"/>
    </source>
</evidence>
<feature type="domain" description="Glycosyltransferase 2-like" evidence="2">
    <location>
        <begin position="13"/>
        <end position="141"/>
    </location>
</feature>
<evidence type="ECO:0000313" key="4">
    <source>
        <dbReference type="Proteomes" id="UP000325113"/>
    </source>
</evidence>
<feature type="region of interest" description="Disordered" evidence="1">
    <location>
        <begin position="401"/>
        <end position="420"/>
    </location>
</feature>
<feature type="region of interest" description="Disordered" evidence="1">
    <location>
        <begin position="324"/>
        <end position="376"/>
    </location>
</feature>
<accession>A0A5A8D8I4</accession>
<reference evidence="3 4" key="1">
    <citation type="submission" date="2019-07" db="EMBL/GenBank/DDBJ databases">
        <title>Genomes of Cafeteria roenbergensis.</title>
        <authorList>
            <person name="Fischer M.G."/>
            <person name="Hackl T."/>
            <person name="Roman M."/>
        </authorList>
    </citation>
    <scope>NUCLEOTIDE SEQUENCE [LARGE SCALE GENOMIC DNA]</scope>
    <source>
        <strain evidence="3 4">Cflag</strain>
    </source>
</reference>
<organism evidence="3 4">
    <name type="scientific">Cafeteria roenbergensis</name>
    <name type="common">Marine flagellate</name>
    <dbReference type="NCBI Taxonomy" id="33653"/>
    <lineage>
        <taxon>Eukaryota</taxon>
        <taxon>Sar</taxon>
        <taxon>Stramenopiles</taxon>
        <taxon>Bigyra</taxon>
        <taxon>Opalozoa</taxon>
        <taxon>Bicosoecida</taxon>
        <taxon>Cafeteriaceae</taxon>
        <taxon>Cafeteria</taxon>
    </lineage>
</organism>
<feature type="compositionally biased region" description="Basic and acidic residues" evidence="1">
    <location>
        <begin position="345"/>
        <end position="358"/>
    </location>
</feature>